<evidence type="ECO:0000313" key="4">
    <source>
        <dbReference type="EMBL" id="HGZ60789.1"/>
    </source>
</evidence>
<sequence>MTRKSQIPNIVTISNTFLASFSLICAYSGSTELAIRLIFLSLSLDVLDGLLARKLSSMTEEGELLDRVTDRIYQVIVPSLIYVEAMSWSFIAELYAASIITIAFWRLIRKVPAKDRFIGLPLFTHTFVILCGYLSNNIPPVYLMVLMAALSAAPVPYFRRLFKTKPDSTSGTFWQLRMAVPLLLSIVPYNPLQLFFHSLEIGIIFYVLLGWLPFIWQKSQAKTAA</sequence>
<dbReference type="GO" id="GO:0016780">
    <property type="term" value="F:phosphotransferase activity, for other substituted phosphate groups"/>
    <property type="evidence" value="ECO:0007669"/>
    <property type="project" value="InterPro"/>
</dbReference>
<accession>A0A7J3SPJ6</accession>
<feature type="transmembrane region" description="Helical" evidence="3">
    <location>
        <begin position="72"/>
        <end position="105"/>
    </location>
</feature>
<comment type="similarity">
    <text evidence="2">Belongs to the CDP-alcohol phosphatidyltransferase class-I family.</text>
</comment>
<gene>
    <name evidence="4" type="ORF">ENW83_06305</name>
</gene>
<feature type="transmembrane region" description="Helical" evidence="3">
    <location>
        <begin position="195"/>
        <end position="216"/>
    </location>
</feature>
<keyword evidence="3" id="KW-0472">Membrane</keyword>
<dbReference type="Pfam" id="PF01066">
    <property type="entry name" value="CDP-OH_P_transf"/>
    <property type="match status" value="1"/>
</dbReference>
<name>A0A7J3SPJ6_9CREN</name>
<reference evidence="4" key="1">
    <citation type="journal article" date="2020" name="mSystems">
        <title>Genome- and Community-Level Interaction Insights into Carbon Utilization and Element Cycling Functions of Hydrothermarchaeota in Hydrothermal Sediment.</title>
        <authorList>
            <person name="Zhou Z."/>
            <person name="Liu Y."/>
            <person name="Xu W."/>
            <person name="Pan J."/>
            <person name="Luo Z.H."/>
            <person name="Li M."/>
        </authorList>
    </citation>
    <scope>NUCLEOTIDE SEQUENCE [LARGE SCALE GENOMIC DNA]</scope>
    <source>
        <strain evidence="4">SpSt-885</strain>
    </source>
</reference>
<keyword evidence="3" id="KW-1133">Transmembrane helix</keyword>
<feature type="transmembrane region" description="Helical" evidence="3">
    <location>
        <begin position="6"/>
        <end position="26"/>
    </location>
</feature>
<dbReference type="AlphaFoldDB" id="A0A7J3SPJ6"/>
<keyword evidence="1 2" id="KW-0808">Transferase</keyword>
<comment type="caution">
    <text evidence="4">The sequence shown here is derived from an EMBL/GenBank/DDBJ whole genome shotgun (WGS) entry which is preliminary data.</text>
</comment>
<keyword evidence="3" id="KW-0812">Transmembrane</keyword>
<evidence type="ECO:0000256" key="2">
    <source>
        <dbReference type="RuleBase" id="RU003750"/>
    </source>
</evidence>
<proteinExistence type="inferred from homology"/>
<dbReference type="PROSITE" id="PS00379">
    <property type="entry name" value="CDP_ALCOHOL_P_TRANSF"/>
    <property type="match status" value="1"/>
</dbReference>
<dbReference type="GO" id="GO:0008654">
    <property type="term" value="P:phospholipid biosynthetic process"/>
    <property type="evidence" value="ECO:0007669"/>
    <property type="project" value="InterPro"/>
</dbReference>
<dbReference type="Gene3D" id="1.20.120.1760">
    <property type="match status" value="1"/>
</dbReference>
<dbReference type="GO" id="GO:0016020">
    <property type="term" value="C:membrane"/>
    <property type="evidence" value="ECO:0007669"/>
    <property type="project" value="InterPro"/>
</dbReference>
<evidence type="ECO:0008006" key="5">
    <source>
        <dbReference type="Google" id="ProtNLM"/>
    </source>
</evidence>
<protein>
    <recommendedName>
        <fullName evidence="5">CDP-diacylglycerol--serine O-phosphatidyltransferase</fullName>
    </recommendedName>
</protein>
<dbReference type="InterPro" id="IPR043130">
    <property type="entry name" value="CDP-OH_PTrfase_TM_dom"/>
</dbReference>
<dbReference type="InterPro" id="IPR000462">
    <property type="entry name" value="CDP-OH_P_trans"/>
</dbReference>
<dbReference type="InterPro" id="IPR048254">
    <property type="entry name" value="CDP_ALCOHOL_P_TRANSF_CS"/>
</dbReference>
<evidence type="ECO:0000256" key="1">
    <source>
        <dbReference type="ARBA" id="ARBA00022679"/>
    </source>
</evidence>
<organism evidence="4">
    <name type="scientific">Fervidicoccus fontis</name>
    <dbReference type="NCBI Taxonomy" id="683846"/>
    <lineage>
        <taxon>Archaea</taxon>
        <taxon>Thermoproteota</taxon>
        <taxon>Thermoprotei</taxon>
        <taxon>Fervidicoccales</taxon>
        <taxon>Fervidicoccaceae</taxon>
        <taxon>Fervidicoccus</taxon>
    </lineage>
</organism>
<dbReference type="EMBL" id="DTLS01000181">
    <property type="protein sequence ID" value="HGZ60789.1"/>
    <property type="molecule type" value="Genomic_DNA"/>
</dbReference>
<evidence type="ECO:0000256" key="3">
    <source>
        <dbReference type="SAM" id="Phobius"/>
    </source>
</evidence>